<comment type="similarity">
    <text evidence="3 12">Belongs to the MnmG family.</text>
</comment>
<accession>A0A379FYR2</accession>
<dbReference type="PROSITE" id="PS01280">
    <property type="entry name" value="GIDA_1"/>
    <property type="match status" value="1"/>
</dbReference>
<comment type="cofactor">
    <cofactor evidence="1 12">
        <name>FAD</name>
        <dbReference type="ChEBI" id="CHEBI:57692"/>
    </cofactor>
</comment>
<dbReference type="InterPro" id="IPR002218">
    <property type="entry name" value="MnmG-rel"/>
</dbReference>
<evidence type="ECO:0000256" key="4">
    <source>
        <dbReference type="ARBA" id="ARBA00020461"/>
    </source>
</evidence>
<evidence type="ECO:0000256" key="11">
    <source>
        <dbReference type="ARBA" id="ARBA00031800"/>
    </source>
</evidence>
<evidence type="ECO:0000256" key="5">
    <source>
        <dbReference type="ARBA" id="ARBA00022490"/>
    </source>
</evidence>
<feature type="domain" description="tRNA uridine 5-carboxymethylaminomethyl modification enzyme C-terminal subdomain" evidence="13">
    <location>
        <begin position="546"/>
        <end position="617"/>
    </location>
</feature>
<name>A0A379FYR2_9GAMM</name>
<evidence type="ECO:0000313" key="14">
    <source>
        <dbReference type="EMBL" id="SUC33909.1"/>
    </source>
</evidence>
<dbReference type="Pfam" id="PF13932">
    <property type="entry name" value="SAM_GIDA_C"/>
    <property type="match status" value="1"/>
</dbReference>
<dbReference type="Gene3D" id="3.50.50.60">
    <property type="entry name" value="FAD/NAD(P)-binding domain"/>
    <property type="match status" value="2"/>
</dbReference>
<dbReference type="OrthoDB" id="9815560at2"/>
<dbReference type="Gene3D" id="1.10.150.570">
    <property type="entry name" value="GidA associated domain, C-terminal subdomain"/>
    <property type="match status" value="1"/>
</dbReference>
<dbReference type="PANTHER" id="PTHR11806">
    <property type="entry name" value="GLUCOSE INHIBITED DIVISION PROTEIN A"/>
    <property type="match status" value="1"/>
</dbReference>
<dbReference type="InterPro" id="IPR026904">
    <property type="entry name" value="MnmG_C"/>
</dbReference>
<dbReference type="SMART" id="SM01228">
    <property type="entry name" value="GIDA_assoc_3"/>
    <property type="match status" value="1"/>
</dbReference>
<reference evidence="14 15" key="1">
    <citation type="submission" date="2018-06" db="EMBL/GenBank/DDBJ databases">
        <authorList>
            <consortium name="Pathogen Informatics"/>
            <person name="Doyle S."/>
        </authorList>
    </citation>
    <scope>NUCLEOTIDE SEQUENCE [LARGE SCALE GENOMIC DNA]</scope>
    <source>
        <strain evidence="14 15">NCTC12026</strain>
    </source>
</reference>
<sequence length="629" mass="70462">MFYPEQFDVIVIGGGHAGTEAAMAAARMGRQTLLLTHNIDTLGQMSCNPAIGGIGKGHLVREIDALGGLMATATDKAGIQFRTLNASKGPAVRATRAQADRVLYRQAVRTALENQPNLMIFQQPVEDLIVENNRVTGAVTRMGLKFKAKSVVLTVGTFLDGKIHIGLENYSGGRAGDPPAISLSQRLRELPLRVNRLKTGTPPRIDARTIDFSQLAQQLGDDPMPVFSFLGSQEQHPQQVPCYITYTNEQTHEVIRNNLDRSPMYAGIIEGIGPRYCPSIEDKVMRFADKNAHQIFLEPEGLTSNEIYPNGISTSLPFDVQMKIVHSMKGMENARIVRPGYAIEYDFFDPRDLKQTLESKFIEGLFFAGQINGTTGYEEAAAQGLLAGLNAAQHAFDLEGWFPRRDQAYVGVLVDDLCTLGTKEPYRMFTSRAEYRLMLREDNADLRLTEKGRELGLVDDVRWEHFNRKVEMIEKERQRLKDIWVHPKSDNHEEIDQILSVPLSKEANGEDLLRRPEMTYQMLTSLNLFAPGVEDPQAADQVEIQVKYEGYIARQQEEIERQLRNENTLLPVDLDYKQVKGLSNEVMAKLNDHKPTSIGQASRISGITPAAISILLVWLKKQGMLRRSA</sequence>
<comment type="subcellular location">
    <subcellularLocation>
        <location evidence="12">Cytoplasm</location>
    </subcellularLocation>
</comment>
<evidence type="ECO:0000256" key="7">
    <source>
        <dbReference type="ARBA" id="ARBA00022694"/>
    </source>
</evidence>
<dbReference type="InterPro" id="IPR036188">
    <property type="entry name" value="FAD/NAD-bd_sf"/>
</dbReference>
<dbReference type="RefSeq" id="WP_006816108.1">
    <property type="nucleotide sequence ID" value="NZ_AP018946.1"/>
</dbReference>
<evidence type="ECO:0000256" key="6">
    <source>
        <dbReference type="ARBA" id="ARBA00022630"/>
    </source>
</evidence>
<evidence type="ECO:0000256" key="10">
    <source>
        <dbReference type="ARBA" id="ARBA00025948"/>
    </source>
</evidence>
<comment type="subunit">
    <text evidence="10 12">Homodimer. Heterotetramer of two MnmE and two MnmG subunits.</text>
</comment>
<feature type="binding site" evidence="12">
    <location>
        <begin position="13"/>
        <end position="18"/>
    </location>
    <ligand>
        <name>FAD</name>
        <dbReference type="ChEBI" id="CHEBI:57692"/>
    </ligand>
</feature>
<proteinExistence type="inferred from homology"/>
<protein>
    <recommendedName>
        <fullName evidence="4 12">tRNA uridine 5-carboxymethylaminomethyl modification enzyme MnmG</fullName>
    </recommendedName>
    <alternativeName>
        <fullName evidence="11 12">Glucose-inhibited division protein A</fullName>
    </alternativeName>
</protein>
<dbReference type="FunFam" id="3.50.50.60:FF:000010">
    <property type="entry name" value="tRNA uridine 5-carboxymethylaminomethyl modification enzyme MnmG"/>
    <property type="match status" value="1"/>
</dbReference>
<feature type="binding site" evidence="12">
    <location>
        <begin position="273"/>
        <end position="287"/>
    </location>
    <ligand>
        <name>NAD(+)</name>
        <dbReference type="ChEBI" id="CHEBI:57540"/>
    </ligand>
</feature>
<evidence type="ECO:0000256" key="1">
    <source>
        <dbReference type="ARBA" id="ARBA00001974"/>
    </source>
</evidence>
<dbReference type="InterPro" id="IPR047001">
    <property type="entry name" value="MnmG_C_subdom"/>
</dbReference>
<dbReference type="HAMAP" id="MF_00129">
    <property type="entry name" value="MnmG_GidA"/>
    <property type="match status" value="1"/>
</dbReference>
<dbReference type="EMBL" id="UGUA01000002">
    <property type="protein sequence ID" value="SUC33909.1"/>
    <property type="molecule type" value="Genomic_DNA"/>
</dbReference>
<evidence type="ECO:0000256" key="2">
    <source>
        <dbReference type="ARBA" id="ARBA00003717"/>
    </source>
</evidence>
<evidence type="ECO:0000256" key="9">
    <source>
        <dbReference type="ARBA" id="ARBA00023027"/>
    </source>
</evidence>
<dbReference type="InterPro" id="IPR020595">
    <property type="entry name" value="MnmG-rel_CS"/>
</dbReference>
<comment type="caution">
    <text evidence="12">Lacks conserved residue(s) required for the propagation of feature annotation.</text>
</comment>
<evidence type="ECO:0000256" key="8">
    <source>
        <dbReference type="ARBA" id="ARBA00022827"/>
    </source>
</evidence>
<evidence type="ECO:0000256" key="3">
    <source>
        <dbReference type="ARBA" id="ARBA00007653"/>
    </source>
</evidence>
<keyword evidence="5 12" id="KW-0963">Cytoplasm</keyword>
<dbReference type="SUPFAM" id="SSF51905">
    <property type="entry name" value="FAD/NAD(P)-binding domain"/>
    <property type="match status" value="1"/>
</dbReference>
<dbReference type="AlphaFoldDB" id="A0A379FYR2"/>
<gene>
    <name evidence="12 14" type="primary">mnmG</name>
    <name evidence="12" type="synonym">gidA</name>
    <name evidence="14" type="ORF">NCTC12026_00230</name>
</gene>
<dbReference type="Proteomes" id="UP000255129">
    <property type="component" value="Unassembled WGS sequence"/>
</dbReference>
<evidence type="ECO:0000259" key="13">
    <source>
        <dbReference type="SMART" id="SM01228"/>
    </source>
</evidence>
<dbReference type="FunFam" id="3.50.50.60:FF:000002">
    <property type="entry name" value="tRNA uridine 5-carboxymethylaminomethyl modification enzyme MnmG"/>
    <property type="match status" value="1"/>
</dbReference>
<dbReference type="NCBIfam" id="TIGR00136">
    <property type="entry name" value="mnmG_gidA"/>
    <property type="match status" value="1"/>
</dbReference>
<dbReference type="InterPro" id="IPR044920">
    <property type="entry name" value="MnmG_C_subdom_sf"/>
</dbReference>
<dbReference type="PROSITE" id="PS50096">
    <property type="entry name" value="IQ"/>
    <property type="match status" value="1"/>
</dbReference>
<dbReference type="Pfam" id="PF21680">
    <property type="entry name" value="GIDA_C_1st"/>
    <property type="match status" value="1"/>
</dbReference>
<dbReference type="GO" id="GO:0030488">
    <property type="term" value="P:tRNA methylation"/>
    <property type="evidence" value="ECO:0007669"/>
    <property type="project" value="TreeGrafter"/>
</dbReference>
<dbReference type="FunFam" id="1.10.150.570:FF:000001">
    <property type="entry name" value="tRNA uridine 5-carboxymethylaminomethyl modification enzyme MnmG"/>
    <property type="match status" value="1"/>
</dbReference>
<dbReference type="Gene3D" id="1.10.10.1800">
    <property type="entry name" value="tRNA uridine 5-carboxymethylaminomethyl modification enzyme MnmG/GidA"/>
    <property type="match status" value="1"/>
</dbReference>
<keyword evidence="6 12" id="KW-0285">Flavoprotein</keyword>
<dbReference type="GO" id="GO:0005829">
    <property type="term" value="C:cytosol"/>
    <property type="evidence" value="ECO:0007669"/>
    <property type="project" value="TreeGrafter"/>
</dbReference>
<dbReference type="PROSITE" id="PS01281">
    <property type="entry name" value="GIDA_2"/>
    <property type="match status" value="1"/>
</dbReference>
<dbReference type="PANTHER" id="PTHR11806:SF0">
    <property type="entry name" value="PROTEIN MTO1 HOMOLOG, MITOCHONDRIAL"/>
    <property type="match status" value="1"/>
</dbReference>
<evidence type="ECO:0000256" key="12">
    <source>
        <dbReference type="HAMAP-Rule" id="MF_00129"/>
    </source>
</evidence>
<evidence type="ECO:0000313" key="15">
    <source>
        <dbReference type="Proteomes" id="UP000255129"/>
    </source>
</evidence>
<keyword evidence="8 12" id="KW-0274">FAD</keyword>
<dbReference type="GO" id="GO:0050660">
    <property type="term" value="F:flavin adenine dinucleotide binding"/>
    <property type="evidence" value="ECO:0007669"/>
    <property type="project" value="UniProtKB-UniRule"/>
</dbReference>
<organism evidence="14 15">
    <name type="scientific">Providencia rustigianii</name>
    <dbReference type="NCBI Taxonomy" id="158850"/>
    <lineage>
        <taxon>Bacteria</taxon>
        <taxon>Pseudomonadati</taxon>
        <taxon>Pseudomonadota</taxon>
        <taxon>Gammaproteobacteria</taxon>
        <taxon>Enterobacterales</taxon>
        <taxon>Morganellaceae</taxon>
        <taxon>Providencia</taxon>
    </lineage>
</organism>
<dbReference type="InterPro" id="IPR049312">
    <property type="entry name" value="GIDA_C_N"/>
</dbReference>
<dbReference type="InterPro" id="IPR004416">
    <property type="entry name" value="MnmG"/>
</dbReference>
<dbReference type="GO" id="GO:0002098">
    <property type="term" value="P:tRNA wobble uridine modification"/>
    <property type="evidence" value="ECO:0007669"/>
    <property type="project" value="InterPro"/>
</dbReference>
<keyword evidence="9 12" id="KW-0520">NAD</keyword>
<comment type="function">
    <text evidence="2 12">NAD-binding protein involved in the addition of a carboxymethylaminomethyl (cmnm) group at the wobble position (U34) of certain tRNAs, forming tRNA-cmnm(5)s(2)U34.</text>
</comment>
<dbReference type="InterPro" id="IPR040131">
    <property type="entry name" value="MnmG_N"/>
</dbReference>
<dbReference type="FunFam" id="1.10.10.1800:FF:000001">
    <property type="entry name" value="tRNA uridine 5-carboxymethylaminomethyl modification enzyme MnmG"/>
    <property type="match status" value="1"/>
</dbReference>
<dbReference type="Pfam" id="PF01134">
    <property type="entry name" value="GIDA"/>
    <property type="match status" value="1"/>
</dbReference>
<keyword evidence="7 12" id="KW-0819">tRNA processing</keyword>